<dbReference type="InterPro" id="IPR006145">
    <property type="entry name" value="PsdUridine_synth_RsuA/RluA"/>
</dbReference>
<dbReference type="InterPro" id="IPR020103">
    <property type="entry name" value="PsdUridine_synth_cat_dom_sf"/>
</dbReference>
<dbReference type="InterPro" id="IPR050188">
    <property type="entry name" value="RluA_PseudoU_synthase"/>
</dbReference>
<evidence type="ECO:0000259" key="4">
    <source>
        <dbReference type="SMART" id="SM00363"/>
    </source>
</evidence>
<dbReference type="GO" id="GO:0000455">
    <property type="term" value="P:enzyme-directed rRNA pseudouridine synthesis"/>
    <property type="evidence" value="ECO:0007669"/>
    <property type="project" value="TreeGrafter"/>
</dbReference>
<keyword evidence="3" id="KW-0413">Isomerase</keyword>
<dbReference type="FunFam" id="3.30.2350.10:FF:000006">
    <property type="entry name" value="Pseudouridine synthase"/>
    <property type="match status" value="1"/>
</dbReference>
<dbReference type="Pfam" id="PF00849">
    <property type="entry name" value="PseudoU_synth_2"/>
    <property type="match status" value="1"/>
</dbReference>
<dbReference type="Pfam" id="PF01479">
    <property type="entry name" value="S4"/>
    <property type="match status" value="1"/>
</dbReference>
<dbReference type="InterPro" id="IPR002942">
    <property type="entry name" value="S4_RNA-bd"/>
</dbReference>
<dbReference type="PANTHER" id="PTHR21600">
    <property type="entry name" value="MITOCHONDRIAL RNA PSEUDOURIDINE SYNTHASE"/>
    <property type="match status" value="1"/>
</dbReference>
<protein>
    <recommendedName>
        <fullName evidence="4">RNA-binding S4 domain-containing protein</fullName>
    </recommendedName>
</protein>
<dbReference type="GO" id="GO:0009982">
    <property type="term" value="F:pseudouridine synthase activity"/>
    <property type="evidence" value="ECO:0007669"/>
    <property type="project" value="InterPro"/>
</dbReference>
<evidence type="ECO:0000256" key="1">
    <source>
        <dbReference type="ARBA" id="ARBA00010876"/>
    </source>
</evidence>
<gene>
    <name evidence="5" type="ORF">METZ01_LOCUS3210</name>
</gene>
<dbReference type="EMBL" id="UINC01000166">
    <property type="protein sequence ID" value="SUZ50356.1"/>
    <property type="molecule type" value="Genomic_DNA"/>
</dbReference>
<dbReference type="AlphaFoldDB" id="A0A381N6V2"/>
<dbReference type="SUPFAM" id="SSF55174">
    <property type="entry name" value="Alpha-L RNA-binding motif"/>
    <property type="match status" value="1"/>
</dbReference>
<dbReference type="PANTHER" id="PTHR21600:SF44">
    <property type="entry name" value="RIBOSOMAL LARGE SUBUNIT PSEUDOURIDINE SYNTHASE D"/>
    <property type="match status" value="1"/>
</dbReference>
<sequence length="330" mass="37253">MNLQHNVQETESGMRIDQLLSSFDEIVSREQAQRLLKSGNVLINGKIELAPSRKIRAGQEVQFTIPPQESANLLPEQGTMEILYEDSHLIVINKAAGVVMHPSVGHYSGTLVNYLMHHCQDLSGIGGVLRPGIVHRLDKNTSGVLVVAKTDVTHLHLSKQFKQHTVKRQYQALVWGVPEKKHGVVNASLGRHPVRRMDMSIIENDAQEESESKKRKNAVTHWRVLQRFEFAALLACRLETGRTHQIRVHLTSIGHPIIGDPQYGKSPFKRLSCISAELSQTITNFRRQALHAELLGFIHPSSGEWLEFKAQFPDDFQNLLIEMQRAEAKL</sequence>
<evidence type="ECO:0000313" key="5">
    <source>
        <dbReference type="EMBL" id="SUZ50356.1"/>
    </source>
</evidence>
<evidence type="ECO:0000256" key="2">
    <source>
        <dbReference type="ARBA" id="ARBA00022884"/>
    </source>
</evidence>
<dbReference type="SUPFAM" id="SSF55120">
    <property type="entry name" value="Pseudouridine synthase"/>
    <property type="match status" value="1"/>
</dbReference>
<dbReference type="InterPro" id="IPR006225">
    <property type="entry name" value="PsdUridine_synth_RluC/D"/>
</dbReference>
<dbReference type="GO" id="GO:0003723">
    <property type="term" value="F:RNA binding"/>
    <property type="evidence" value="ECO:0007669"/>
    <property type="project" value="UniProtKB-KW"/>
</dbReference>
<keyword evidence="2" id="KW-0694">RNA-binding</keyword>
<dbReference type="CDD" id="cd00165">
    <property type="entry name" value="S4"/>
    <property type="match status" value="1"/>
</dbReference>
<dbReference type="InterPro" id="IPR036986">
    <property type="entry name" value="S4_RNA-bd_sf"/>
</dbReference>
<dbReference type="PROSITE" id="PS01129">
    <property type="entry name" value="PSI_RLU"/>
    <property type="match status" value="1"/>
</dbReference>
<organism evidence="5">
    <name type="scientific">marine metagenome</name>
    <dbReference type="NCBI Taxonomy" id="408172"/>
    <lineage>
        <taxon>unclassified sequences</taxon>
        <taxon>metagenomes</taxon>
        <taxon>ecological metagenomes</taxon>
    </lineage>
</organism>
<accession>A0A381N6V2</accession>
<proteinExistence type="inferred from homology"/>
<comment type="similarity">
    <text evidence="1">Belongs to the pseudouridine synthase RluA family.</text>
</comment>
<dbReference type="Gene3D" id="3.30.2350.10">
    <property type="entry name" value="Pseudouridine synthase"/>
    <property type="match status" value="1"/>
</dbReference>
<name>A0A381N6V2_9ZZZZ</name>
<dbReference type="NCBIfam" id="TIGR00005">
    <property type="entry name" value="rluA_subfam"/>
    <property type="match status" value="1"/>
</dbReference>
<evidence type="ECO:0000256" key="3">
    <source>
        <dbReference type="ARBA" id="ARBA00023235"/>
    </source>
</evidence>
<reference evidence="5" key="1">
    <citation type="submission" date="2018-05" db="EMBL/GenBank/DDBJ databases">
        <authorList>
            <person name="Lanie J.A."/>
            <person name="Ng W.-L."/>
            <person name="Kazmierczak K.M."/>
            <person name="Andrzejewski T.M."/>
            <person name="Davidsen T.M."/>
            <person name="Wayne K.J."/>
            <person name="Tettelin H."/>
            <person name="Glass J.I."/>
            <person name="Rusch D."/>
            <person name="Podicherti R."/>
            <person name="Tsui H.-C.T."/>
            <person name="Winkler M.E."/>
        </authorList>
    </citation>
    <scope>NUCLEOTIDE SEQUENCE</scope>
</reference>
<dbReference type="InterPro" id="IPR006224">
    <property type="entry name" value="PsdUridine_synth_RluA-like_CS"/>
</dbReference>
<feature type="domain" description="RNA-binding S4" evidence="4">
    <location>
        <begin position="14"/>
        <end position="79"/>
    </location>
</feature>
<dbReference type="SMART" id="SM00363">
    <property type="entry name" value="S4"/>
    <property type="match status" value="1"/>
</dbReference>
<dbReference type="CDD" id="cd02869">
    <property type="entry name" value="PseudoU_synth_RluA_like"/>
    <property type="match status" value="1"/>
</dbReference>
<dbReference type="PROSITE" id="PS50889">
    <property type="entry name" value="S4"/>
    <property type="match status" value="1"/>
</dbReference>
<dbReference type="Gene3D" id="3.10.290.10">
    <property type="entry name" value="RNA-binding S4 domain"/>
    <property type="match status" value="1"/>
</dbReference>